<evidence type="ECO:0000256" key="5">
    <source>
        <dbReference type="ARBA" id="ARBA00023315"/>
    </source>
</evidence>
<dbReference type="HAMAP" id="MF_01445">
    <property type="entry name" value="TsaD"/>
    <property type="match status" value="1"/>
</dbReference>
<feature type="binding site" evidence="7">
    <location>
        <position position="184"/>
    </location>
    <ligand>
        <name>substrate</name>
    </ligand>
</feature>
<comment type="similarity">
    <text evidence="7">Belongs to the KAE1 / TsaD family.</text>
</comment>
<keyword evidence="10" id="KW-1185">Reference proteome</keyword>
<feature type="binding site" evidence="7">
    <location>
        <position position="315"/>
    </location>
    <ligand>
        <name>Fe cation</name>
        <dbReference type="ChEBI" id="CHEBI:24875"/>
    </ligand>
</feature>
<keyword evidence="4 7" id="KW-0408">Iron</keyword>
<dbReference type="PANTHER" id="PTHR11735:SF6">
    <property type="entry name" value="TRNA N6-ADENOSINE THREONYLCARBAMOYLTRANSFERASE, MITOCHONDRIAL"/>
    <property type="match status" value="1"/>
</dbReference>
<dbReference type="GO" id="GO:0005506">
    <property type="term" value="F:iron ion binding"/>
    <property type="evidence" value="ECO:0007669"/>
    <property type="project" value="UniProtKB-UniRule"/>
</dbReference>
<dbReference type="GO" id="GO:0002949">
    <property type="term" value="P:tRNA threonylcarbamoyladenosine modification"/>
    <property type="evidence" value="ECO:0007669"/>
    <property type="project" value="UniProtKB-UniRule"/>
</dbReference>
<evidence type="ECO:0000256" key="4">
    <source>
        <dbReference type="ARBA" id="ARBA00023004"/>
    </source>
</evidence>
<keyword evidence="2 7" id="KW-0819">tRNA processing</keyword>
<reference evidence="9 10" key="1">
    <citation type="journal article" date="2018" name="Environ. Microbiol.">
        <title>Ecological and genomic features of two widespread freshwater picocyanobacteria.</title>
        <authorList>
            <person name="Cabello-Yeves P.J."/>
            <person name="Picazo A."/>
            <person name="Camacho A."/>
            <person name="Callieri C."/>
            <person name="Rosselli R."/>
            <person name="Roda-Garcia J.J."/>
            <person name="Coutinho F.H."/>
            <person name="Rodriguez-Valera F."/>
        </authorList>
    </citation>
    <scope>NUCLEOTIDE SEQUENCE [LARGE SCALE GENOMIC DNA]</scope>
    <source>
        <strain evidence="9 10">Tous</strain>
    </source>
</reference>
<dbReference type="InterPro" id="IPR017860">
    <property type="entry name" value="Peptidase_M22_CS"/>
</dbReference>
<sequence>MPLVLALETSCDESAAAIVRDQTVLASAVASQVEEHARWGGVVPEIASRRHVEALPQLIEQVCRDSGVTMAELDGIAATAAPGLVGALLVASVTGRTLARLHGKPFVAVHHLEGHLCSVQLGEPLPPGPYLVLLVSGGHTELLRVDGPGRYLRLGRSHDDAAGEAFDKVSRLLGLGYPGGPAIEAAGQNGDPLRFALPKGRVSRPEGGFYPYDFSFSGLKTAMLRQVRALEAEHQAEHQAGGEPLPLADLAASFEQVVAQVLVERSCRCAREQGLGTLVLVGGVAANRRLRQLLEQRCGLDGLAWRVAPLAYCTDNAAMIGVAGAQRLAGGQSSCFDLGVAARLPLEQAGLLYESQPCF</sequence>
<comment type="function">
    <text evidence="7">Required for the formation of a threonylcarbamoyl group on adenosine at position 37 (t(6)A37) in tRNAs that read codons beginning with adenine. Is involved in the transfer of the threonylcarbamoyl moiety of threonylcarbamoyl-AMP (TC-AMP) to the N6 group of A37, together with TsaE and TsaB. TsaD likely plays a direct catalytic role in this reaction.</text>
</comment>
<dbReference type="InterPro" id="IPR017861">
    <property type="entry name" value="KAE1/TsaD"/>
</dbReference>
<feature type="binding site" evidence="7">
    <location>
        <position position="180"/>
    </location>
    <ligand>
        <name>substrate</name>
    </ligand>
</feature>
<dbReference type="CDD" id="cd24133">
    <property type="entry name" value="ASKHA_NBD_TsaD_bac"/>
    <property type="match status" value="1"/>
</dbReference>
<keyword evidence="3 7" id="KW-0479">Metal-binding</keyword>
<comment type="subcellular location">
    <subcellularLocation>
        <location evidence="7">Cytoplasm</location>
    </subcellularLocation>
</comment>
<evidence type="ECO:0000256" key="1">
    <source>
        <dbReference type="ARBA" id="ARBA00022679"/>
    </source>
</evidence>
<dbReference type="Proteomes" id="UP000243002">
    <property type="component" value="Unassembled WGS sequence"/>
</dbReference>
<dbReference type="EC" id="2.3.1.234" evidence="7"/>
<dbReference type="OrthoDB" id="9806197at2"/>
<dbReference type="Gene3D" id="3.30.420.40">
    <property type="match status" value="2"/>
</dbReference>
<dbReference type="InterPro" id="IPR000905">
    <property type="entry name" value="Gcp-like_dom"/>
</dbReference>
<dbReference type="FunFam" id="3.30.420.40:FF:000012">
    <property type="entry name" value="tRNA N6-adenosine threonylcarbamoyltransferase"/>
    <property type="match status" value="1"/>
</dbReference>
<dbReference type="PROSITE" id="PS01016">
    <property type="entry name" value="GLYCOPROTEASE"/>
    <property type="match status" value="1"/>
</dbReference>
<evidence type="ECO:0000259" key="8">
    <source>
        <dbReference type="Pfam" id="PF00814"/>
    </source>
</evidence>
<evidence type="ECO:0000256" key="6">
    <source>
        <dbReference type="ARBA" id="ARBA00048117"/>
    </source>
</evidence>
<keyword evidence="5 7" id="KW-0012">Acyltransferase</keyword>
<name>A0A2P7N1E3_9CYAN</name>
<organism evidence="9 10">
    <name type="scientific">Cyanobium usitatum str. Tous</name>
    <dbReference type="NCBI Taxonomy" id="2116684"/>
    <lineage>
        <taxon>Bacteria</taxon>
        <taxon>Bacillati</taxon>
        <taxon>Cyanobacteriota</taxon>
        <taxon>Cyanophyceae</taxon>
        <taxon>Synechococcales</taxon>
        <taxon>Prochlorococcaceae</taxon>
        <taxon>Cyanobium</taxon>
    </lineage>
</organism>
<dbReference type="Pfam" id="PF00814">
    <property type="entry name" value="TsaD"/>
    <property type="match status" value="1"/>
</dbReference>
<feature type="domain" description="Gcp-like" evidence="8">
    <location>
        <begin position="23"/>
        <end position="321"/>
    </location>
</feature>
<dbReference type="RefSeq" id="WP_106501465.1">
    <property type="nucleotide sequence ID" value="NZ_PXXO01000001.1"/>
</dbReference>
<feature type="binding site" evidence="7">
    <location>
        <position position="115"/>
    </location>
    <ligand>
        <name>Fe cation</name>
        <dbReference type="ChEBI" id="CHEBI:24875"/>
    </ligand>
</feature>
<keyword evidence="1 7" id="KW-0808">Transferase</keyword>
<keyword evidence="7" id="KW-0963">Cytoplasm</keyword>
<dbReference type="NCBIfam" id="TIGR00329">
    <property type="entry name" value="gcp_kae1"/>
    <property type="match status" value="1"/>
</dbReference>
<evidence type="ECO:0000256" key="7">
    <source>
        <dbReference type="HAMAP-Rule" id="MF_01445"/>
    </source>
</evidence>
<comment type="caution">
    <text evidence="9">The sequence shown here is derived from an EMBL/GenBank/DDBJ whole genome shotgun (WGS) entry which is preliminary data.</text>
</comment>
<feature type="binding site" evidence="7">
    <location>
        <position position="167"/>
    </location>
    <ligand>
        <name>substrate</name>
    </ligand>
</feature>
<evidence type="ECO:0000313" key="9">
    <source>
        <dbReference type="EMBL" id="PSJ07279.1"/>
    </source>
</evidence>
<dbReference type="GO" id="GO:0061711">
    <property type="term" value="F:tRNA N(6)-L-threonylcarbamoyladenine synthase activity"/>
    <property type="evidence" value="ECO:0007669"/>
    <property type="project" value="UniProtKB-EC"/>
</dbReference>
<evidence type="ECO:0000256" key="3">
    <source>
        <dbReference type="ARBA" id="ARBA00022723"/>
    </source>
</evidence>
<dbReference type="PRINTS" id="PR00789">
    <property type="entry name" value="OSIALOPTASE"/>
</dbReference>
<evidence type="ECO:0000313" key="10">
    <source>
        <dbReference type="Proteomes" id="UP000243002"/>
    </source>
</evidence>
<dbReference type="InterPro" id="IPR043129">
    <property type="entry name" value="ATPase_NBD"/>
</dbReference>
<evidence type="ECO:0000256" key="2">
    <source>
        <dbReference type="ARBA" id="ARBA00022694"/>
    </source>
</evidence>
<accession>A0A2P7N1E3</accession>
<feature type="binding site" evidence="7">
    <location>
        <position position="287"/>
    </location>
    <ligand>
        <name>substrate</name>
    </ligand>
</feature>
<dbReference type="InterPro" id="IPR022450">
    <property type="entry name" value="TsaD"/>
</dbReference>
<dbReference type="EMBL" id="PXXO01000001">
    <property type="protein sequence ID" value="PSJ07279.1"/>
    <property type="molecule type" value="Genomic_DNA"/>
</dbReference>
<dbReference type="AlphaFoldDB" id="A0A2P7N1E3"/>
<protein>
    <recommendedName>
        <fullName evidence="7">tRNA N6-adenosine threonylcarbamoyltransferase</fullName>
        <ecNumber evidence="7">2.3.1.234</ecNumber>
    </recommendedName>
    <alternativeName>
        <fullName evidence="7">N6-L-threonylcarbamoyladenine synthase</fullName>
        <shortName evidence="7">t(6)A synthase</shortName>
    </alternativeName>
    <alternativeName>
        <fullName evidence="7">t(6)A37 threonylcarbamoyladenosine biosynthesis protein TsaD</fullName>
    </alternativeName>
    <alternativeName>
        <fullName evidence="7">tRNA threonylcarbamoyladenosine biosynthesis protein TsaD</fullName>
    </alternativeName>
</protein>
<comment type="cofactor">
    <cofactor evidence="7">
        <name>Fe(2+)</name>
        <dbReference type="ChEBI" id="CHEBI:29033"/>
    </cofactor>
    <text evidence="7">Binds 1 Fe(2+) ion per subunit.</text>
</comment>
<feature type="binding site" evidence="7">
    <location>
        <begin position="134"/>
        <end position="138"/>
    </location>
    <ligand>
        <name>substrate</name>
    </ligand>
</feature>
<comment type="catalytic activity">
    <reaction evidence="6 7">
        <text>L-threonylcarbamoyladenylate + adenosine(37) in tRNA = N(6)-L-threonylcarbamoyladenosine(37) in tRNA + AMP + H(+)</text>
        <dbReference type="Rhea" id="RHEA:37059"/>
        <dbReference type="Rhea" id="RHEA-COMP:10162"/>
        <dbReference type="Rhea" id="RHEA-COMP:10163"/>
        <dbReference type="ChEBI" id="CHEBI:15378"/>
        <dbReference type="ChEBI" id="CHEBI:73682"/>
        <dbReference type="ChEBI" id="CHEBI:74411"/>
        <dbReference type="ChEBI" id="CHEBI:74418"/>
        <dbReference type="ChEBI" id="CHEBI:456215"/>
        <dbReference type="EC" id="2.3.1.234"/>
    </reaction>
</comment>
<proteinExistence type="inferred from homology"/>
<dbReference type="GO" id="GO:0005737">
    <property type="term" value="C:cytoplasm"/>
    <property type="evidence" value="ECO:0007669"/>
    <property type="project" value="UniProtKB-SubCell"/>
</dbReference>
<dbReference type="SUPFAM" id="SSF53067">
    <property type="entry name" value="Actin-like ATPase domain"/>
    <property type="match status" value="2"/>
</dbReference>
<feature type="binding site" evidence="7">
    <location>
        <position position="111"/>
    </location>
    <ligand>
        <name>Fe cation</name>
        <dbReference type="ChEBI" id="CHEBI:24875"/>
    </ligand>
</feature>
<dbReference type="NCBIfam" id="TIGR03723">
    <property type="entry name" value="T6A_TsaD_YgjD"/>
    <property type="match status" value="1"/>
</dbReference>
<dbReference type="PANTHER" id="PTHR11735">
    <property type="entry name" value="TRNA N6-ADENOSINE THREONYLCARBAMOYLTRANSFERASE"/>
    <property type="match status" value="1"/>
</dbReference>
<gene>
    <name evidence="7 9" type="primary">tsaD</name>
    <name evidence="9" type="ORF">C7K55_00575</name>
</gene>